<keyword evidence="5" id="KW-1185">Reference proteome</keyword>
<dbReference type="SUPFAM" id="SSF54285">
    <property type="entry name" value="MoaD/ThiS"/>
    <property type="match status" value="1"/>
</dbReference>
<dbReference type="RefSeq" id="WP_188750203.1">
    <property type="nucleotide sequence ID" value="NZ_BMIJ01000007.1"/>
</dbReference>
<evidence type="ECO:0000256" key="3">
    <source>
        <dbReference type="ARBA" id="ARBA00024247"/>
    </source>
</evidence>
<dbReference type="InterPro" id="IPR012675">
    <property type="entry name" value="Beta-grasp_dom_sf"/>
</dbReference>
<sequence length="83" mass="9170">MKLVYFASVREQLGIDSETLALPSGVDTVEQLIAWLAQERGEPWAATLRDQRLLCAVNQEMCTLQTQLTDSDEVAFFPPVTGG</sequence>
<gene>
    <name evidence="4" type="primary">moaD</name>
    <name evidence="4" type="ORF">GCM10011352_32260</name>
</gene>
<dbReference type="PANTHER" id="PTHR33359">
    <property type="entry name" value="MOLYBDOPTERIN SYNTHASE SULFUR CARRIER SUBUNIT"/>
    <property type="match status" value="1"/>
</dbReference>
<organism evidence="4 5">
    <name type="scientific">Marinobacterium zhoushanense</name>
    <dbReference type="NCBI Taxonomy" id="1679163"/>
    <lineage>
        <taxon>Bacteria</taxon>
        <taxon>Pseudomonadati</taxon>
        <taxon>Pseudomonadota</taxon>
        <taxon>Gammaproteobacteria</taxon>
        <taxon>Oceanospirillales</taxon>
        <taxon>Oceanospirillaceae</taxon>
        <taxon>Marinobacterium</taxon>
    </lineage>
</organism>
<dbReference type="Proteomes" id="UP000629025">
    <property type="component" value="Unassembled WGS sequence"/>
</dbReference>
<dbReference type="Gene3D" id="3.10.20.30">
    <property type="match status" value="1"/>
</dbReference>
<dbReference type="NCBIfam" id="TIGR01682">
    <property type="entry name" value="moaD"/>
    <property type="match status" value="1"/>
</dbReference>
<evidence type="ECO:0000313" key="5">
    <source>
        <dbReference type="Proteomes" id="UP000629025"/>
    </source>
</evidence>
<dbReference type="InterPro" id="IPR044672">
    <property type="entry name" value="MOCS2A"/>
</dbReference>
<comment type="caution">
    <text evidence="4">The sequence shown here is derived from an EMBL/GenBank/DDBJ whole genome shotgun (WGS) entry which is preliminary data.</text>
</comment>
<accession>A0ABQ1KPX6</accession>
<dbReference type="InterPro" id="IPR016155">
    <property type="entry name" value="Mopterin_synth/thiamin_S_b"/>
</dbReference>
<name>A0ABQ1KPX6_9GAMM</name>
<dbReference type="EMBL" id="BMIJ01000007">
    <property type="protein sequence ID" value="GGC03632.1"/>
    <property type="molecule type" value="Genomic_DNA"/>
</dbReference>
<protein>
    <recommendedName>
        <fullName evidence="3">Molybdopterin synthase sulfur carrier subunit</fullName>
    </recommendedName>
</protein>
<comment type="similarity">
    <text evidence="2">Belongs to the MoaD family.</text>
</comment>
<reference evidence="5" key="1">
    <citation type="journal article" date="2019" name="Int. J. Syst. Evol. Microbiol.">
        <title>The Global Catalogue of Microorganisms (GCM) 10K type strain sequencing project: providing services to taxonomists for standard genome sequencing and annotation.</title>
        <authorList>
            <consortium name="The Broad Institute Genomics Platform"/>
            <consortium name="The Broad Institute Genome Sequencing Center for Infectious Disease"/>
            <person name="Wu L."/>
            <person name="Ma J."/>
        </authorList>
    </citation>
    <scope>NUCLEOTIDE SEQUENCE [LARGE SCALE GENOMIC DNA]</scope>
    <source>
        <strain evidence="5">CGMCC 1.15341</strain>
    </source>
</reference>
<dbReference type="Pfam" id="PF02597">
    <property type="entry name" value="ThiS"/>
    <property type="match status" value="1"/>
</dbReference>
<dbReference type="PANTHER" id="PTHR33359:SF1">
    <property type="entry name" value="MOLYBDOPTERIN SYNTHASE SULFUR CARRIER SUBUNIT"/>
    <property type="match status" value="1"/>
</dbReference>
<dbReference type="CDD" id="cd00754">
    <property type="entry name" value="Ubl_MoaD"/>
    <property type="match status" value="1"/>
</dbReference>
<dbReference type="InterPro" id="IPR003749">
    <property type="entry name" value="ThiS/MoaD-like"/>
</dbReference>
<evidence type="ECO:0000313" key="4">
    <source>
        <dbReference type="EMBL" id="GGC03632.1"/>
    </source>
</evidence>
<evidence type="ECO:0000256" key="1">
    <source>
        <dbReference type="ARBA" id="ARBA00022741"/>
    </source>
</evidence>
<keyword evidence="1" id="KW-0547">Nucleotide-binding</keyword>
<evidence type="ECO:0000256" key="2">
    <source>
        <dbReference type="ARBA" id="ARBA00024200"/>
    </source>
</evidence>
<proteinExistence type="inferred from homology"/>